<dbReference type="PANTHER" id="PTHR33179:SF4">
    <property type="entry name" value="VQ MOTIF-CONTAINING PROTEIN"/>
    <property type="match status" value="1"/>
</dbReference>
<feature type="compositionally biased region" description="Low complexity" evidence="1">
    <location>
        <begin position="1"/>
        <end position="14"/>
    </location>
</feature>
<feature type="compositionally biased region" description="Polar residues" evidence="1">
    <location>
        <begin position="376"/>
        <end position="385"/>
    </location>
</feature>
<feature type="region of interest" description="Disordered" evidence="1">
    <location>
        <begin position="1"/>
        <end position="57"/>
    </location>
</feature>
<reference evidence="3 4" key="1">
    <citation type="submission" date="2019-09" db="EMBL/GenBank/DDBJ databases">
        <title>A chromosome-level genome assembly of the Chinese tupelo Nyssa sinensis.</title>
        <authorList>
            <person name="Yang X."/>
            <person name="Kang M."/>
            <person name="Yang Y."/>
            <person name="Xiong H."/>
            <person name="Wang M."/>
            <person name="Zhang Z."/>
            <person name="Wang Z."/>
            <person name="Wu H."/>
            <person name="Ma T."/>
            <person name="Liu J."/>
            <person name="Xi Z."/>
        </authorList>
    </citation>
    <scope>NUCLEOTIDE SEQUENCE [LARGE SCALE GENOMIC DNA]</scope>
    <source>
        <strain evidence="3">J267</strain>
        <tissue evidence="3">Leaf</tissue>
    </source>
</reference>
<sequence>MDSGNSGSMQSSSGGDEEYDSRAESISAFLNPTGHMGLMPNPLQQPQPPPPLHHHASTTPMFYQLSTYIDPLSRPDPPLSNPNSLLNLDMVWCKTQRSEPNCTEINPMLAPPSSAQRFFSAQGQSCALLTSSSPTIPFPPMTENPTPRASSSSATSDQSHSHAVRNPKKRSRASRRAPTTVLTTDTTNFRAMVQEFTGIPAPPFTSSPFPRSRFDLFGTPSNVRSNPLDASQPPYLLRPFAQKAQPPPFVSSSSLSSSFLNSSMADGFASTNTNNITSGSASNASNSSPSELGLSTQPHSLLNMQNPILTFQSLHQPPPKYPLSNKTNISSKTQGSLEIPSNDSHLKMGVLDEFGLSHGHVNTPLTGLPNLVSPDGTASRNNDNPVSWGDRRGSTNDGDEGHLRSVNGNYNLLLNVTNGKLNYSASSSNFHGEKGLEHVRTRDVTMTQLANAILKVSA</sequence>
<feature type="region of interest" description="Disordered" evidence="1">
    <location>
        <begin position="279"/>
        <end position="298"/>
    </location>
</feature>
<dbReference type="Pfam" id="PF05678">
    <property type="entry name" value="VQ"/>
    <property type="match status" value="1"/>
</dbReference>
<evidence type="ECO:0000313" key="3">
    <source>
        <dbReference type="EMBL" id="KAA8546829.1"/>
    </source>
</evidence>
<dbReference type="OrthoDB" id="780193at2759"/>
<feature type="region of interest" description="Disordered" evidence="1">
    <location>
        <begin position="130"/>
        <end position="183"/>
    </location>
</feature>
<proteinExistence type="predicted"/>
<gene>
    <name evidence="3" type="ORF">F0562_003247</name>
</gene>
<feature type="compositionally biased region" description="Low complexity" evidence="1">
    <location>
        <begin position="149"/>
        <end position="158"/>
    </location>
</feature>
<feature type="compositionally biased region" description="Basic and acidic residues" evidence="1">
    <location>
        <begin position="389"/>
        <end position="401"/>
    </location>
</feature>
<dbReference type="InterPro" id="IPR008889">
    <property type="entry name" value="VQ"/>
</dbReference>
<dbReference type="EMBL" id="CM018032">
    <property type="protein sequence ID" value="KAA8546829.1"/>
    <property type="molecule type" value="Genomic_DNA"/>
</dbReference>
<dbReference type="PANTHER" id="PTHR33179">
    <property type="entry name" value="VQ MOTIF-CONTAINING PROTEIN"/>
    <property type="match status" value="1"/>
</dbReference>
<feature type="compositionally biased region" description="Polar residues" evidence="1">
    <location>
        <begin position="324"/>
        <end position="341"/>
    </location>
</feature>
<keyword evidence="4" id="KW-1185">Reference proteome</keyword>
<accession>A0A5J5BUZ8</accession>
<name>A0A5J5BUZ8_9ASTE</name>
<evidence type="ECO:0000256" key="1">
    <source>
        <dbReference type="SAM" id="MobiDB-lite"/>
    </source>
</evidence>
<feature type="domain" description="VQ" evidence="2">
    <location>
        <begin position="176"/>
        <end position="203"/>
    </location>
</feature>
<evidence type="ECO:0000313" key="4">
    <source>
        <dbReference type="Proteomes" id="UP000325577"/>
    </source>
</evidence>
<feature type="region of interest" description="Disordered" evidence="1">
    <location>
        <begin position="312"/>
        <end position="341"/>
    </location>
</feature>
<protein>
    <recommendedName>
        <fullName evidence="2">VQ domain-containing protein</fullName>
    </recommendedName>
</protein>
<evidence type="ECO:0000259" key="2">
    <source>
        <dbReference type="Pfam" id="PF05678"/>
    </source>
</evidence>
<feature type="compositionally biased region" description="Basic residues" evidence="1">
    <location>
        <begin position="162"/>
        <end position="175"/>
    </location>
</feature>
<dbReference type="Proteomes" id="UP000325577">
    <property type="component" value="Linkage Group LG1"/>
</dbReference>
<dbReference type="InterPro" id="IPR039609">
    <property type="entry name" value="VQ_15/22"/>
</dbReference>
<dbReference type="AlphaFoldDB" id="A0A5J5BUZ8"/>
<feature type="compositionally biased region" description="Low complexity" evidence="1">
    <location>
        <begin position="279"/>
        <end position="290"/>
    </location>
</feature>
<organism evidence="3 4">
    <name type="scientific">Nyssa sinensis</name>
    <dbReference type="NCBI Taxonomy" id="561372"/>
    <lineage>
        <taxon>Eukaryota</taxon>
        <taxon>Viridiplantae</taxon>
        <taxon>Streptophyta</taxon>
        <taxon>Embryophyta</taxon>
        <taxon>Tracheophyta</taxon>
        <taxon>Spermatophyta</taxon>
        <taxon>Magnoliopsida</taxon>
        <taxon>eudicotyledons</taxon>
        <taxon>Gunneridae</taxon>
        <taxon>Pentapetalae</taxon>
        <taxon>asterids</taxon>
        <taxon>Cornales</taxon>
        <taxon>Nyssaceae</taxon>
        <taxon>Nyssa</taxon>
    </lineage>
</organism>
<feature type="region of interest" description="Disordered" evidence="1">
    <location>
        <begin position="370"/>
        <end position="401"/>
    </location>
</feature>